<dbReference type="Proteomes" id="UP000663829">
    <property type="component" value="Unassembled WGS sequence"/>
</dbReference>
<dbReference type="EMBL" id="CAJOBA010002614">
    <property type="protein sequence ID" value="CAF3652532.1"/>
    <property type="molecule type" value="Genomic_DNA"/>
</dbReference>
<evidence type="ECO:0000313" key="5">
    <source>
        <dbReference type="Proteomes" id="UP000663829"/>
    </source>
</evidence>
<dbReference type="EMBL" id="CAJOBC010029239">
    <property type="protein sequence ID" value="CAF4082119.1"/>
    <property type="molecule type" value="Genomic_DNA"/>
</dbReference>
<evidence type="ECO:0000313" key="4">
    <source>
        <dbReference type="EMBL" id="CAF4082119.1"/>
    </source>
</evidence>
<dbReference type="Proteomes" id="UP000681722">
    <property type="component" value="Unassembled WGS sequence"/>
</dbReference>
<dbReference type="EMBL" id="CAJNOK010002613">
    <property type="protein sequence ID" value="CAF0867706.1"/>
    <property type="molecule type" value="Genomic_DNA"/>
</dbReference>
<dbReference type="OrthoDB" id="10065090at2759"/>
<evidence type="ECO:0000313" key="3">
    <source>
        <dbReference type="EMBL" id="CAF3652532.1"/>
    </source>
</evidence>
<evidence type="ECO:0000313" key="2">
    <source>
        <dbReference type="EMBL" id="CAF1284086.1"/>
    </source>
</evidence>
<dbReference type="Proteomes" id="UP000682733">
    <property type="component" value="Unassembled WGS sequence"/>
</dbReference>
<protein>
    <submittedName>
        <fullName evidence="2">Uncharacterized protein</fullName>
    </submittedName>
</protein>
<comment type="caution">
    <text evidence="2">The sequence shown here is derived from an EMBL/GenBank/DDBJ whole genome shotgun (WGS) entry which is preliminary data.</text>
</comment>
<dbReference type="AlphaFoldDB" id="A0A815CIH2"/>
<reference evidence="2" key="1">
    <citation type="submission" date="2021-02" db="EMBL/GenBank/DDBJ databases">
        <authorList>
            <person name="Nowell W R."/>
        </authorList>
    </citation>
    <scope>NUCLEOTIDE SEQUENCE</scope>
</reference>
<gene>
    <name evidence="2" type="ORF">GPM918_LOCUS27702</name>
    <name evidence="1" type="ORF">OVA965_LOCUS7965</name>
    <name evidence="4" type="ORF">SRO942_LOCUS28065</name>
    <name evidence="3" type="ORF">TMI583_LOCUS7961</name>
</gene>
<dbReference type="EMBL" id="CAJNOQ010011741">
    <property type="protein sequence ID" value="CAF1284086.1"/>
    <property type="molecule type" value="Genomic_DNA"/>
</dbReference>
<accession>A0A815CIH2</accession>
<keyword evidence="5" id="KW-1185">Reference proteome</keyword>
<dbReference type="Proteomes" id="UP000677228">
    <property type="component" value="Unassembled WGS sequence"/>
</dbReference>
<name>A0A815CIH2_9BILA</name>
<evidence type="ECO:0000313" key="1">
    <source>
        <dbReference type="EMBL" id="CAF0867706.1"/>
    </source>
</evidence>
<sequence>MKLRKAGIYDKNEGVRPWLSFMAVPLITHDAVDDDLELLIDSISLPDNLLVEFFQYFEKQRVTRILAKYWNLGPVHLRCNNAAGGEESLVMMRTTQMRSGNYHVKTMPFSLNNKRARKKTKQLKNLSRLYEIGAIYLKQYITNLSFVVGKSTTVITRKKEATR</sequence>
<proteinExistence type="predicted"/>
<organism evidence="2 5">
    <name type="scientific">Didymodactylos carnosus</name>
    <dbReference type="NCBI Taxonomy" id="1234261"/>
    <lineage>
        <taxon>Eukaryota</taxon>
        <taxon>Metazoa</taxon>
        <taxon>Spiralia</taxon>
        <taxon>Gnathifera</taxon>
        <taxon>Rotifera</taxon>
        <taxon>Eurotatoria</taxon>
        <taxon>Bdelloidea</taxon>
        <taxon>Philodinida</taxon>
        <taxon>Philodinidae</taxon>
        <taxon>Didymodactylos</taxon>
    </lineage>
</organism>